<evidence type="ECO:0000259" key="8">
    <source>
        <dbReference type="PROSITE" id="PS50850"/>
    </source>
</evidence>
<dbReference type="STRING" id="1156395.DBT_1182"/>
<evidence type="ECO:0000313" key="9">
    <source>
        <dbReference type="EMBL" id="OCC15435.1"/>
    </source>
</evidence>
<dbReference type="CDD" id="cd06173">
    <property type="entry name" value="MFS_MefA_like"/>
    <property type="match status" value="1"/>
</dbReference>
<dbReference type="GO" id="GO:0022857">
    <property type="term" value="F:transmembrane transporter activity"/>
    <property type="evidence" value="ECO:0007669"/>
    <property type="project" value="InterPro"/>
</dbReference>
<feature type="transmembrane region" description="Helical" evidence="7">
    <location>
        <begin position="105"/>
        <end position="123"/>
    </location>
</feature>
<keyword evidence="4 7" id="KW-0812">Transmembrane</keyword>
<keyword evidence="6 7" id="KW-0472">Membrane</keyword>
<feature type="transmembrane region" description="Helical" evidence="7">
    <location>
        <begin position="227"/>
        <end position="248"/>
    </location>
</feature>
<keyword evidence="10" id="KW-1185">Reference proteome</keyword>
<evidence type="ECO:0000256" key="7">
    <source>
        <dbReference type="SAM" id="Phobius"/>
    </source>
</evidence>
<evidence type="ECO:0000256" key="6">
    <source>
        <dbReference type="ARBA" id="ARBA00023136"/>
    </source>
</evidence>
<keyword evidence="3" id="KW-1003">Cell membrane</keyword>
<dbReference type="Pfam" id="PF05977">
    <property type="entry name" value="MFS_3"/>
    <property type="match status" value="1"/>
</dbReference>
<evidence type="ECO:0000256" key="1">
    <source>
        <dbReference type="ARBA" id="ARBA00004651"/>
    </source>
</evidence>
<dbReference type="PANTHER" id="PTHR23513">
    <property type="entry name" value="INTEGRAL MEMBRANE EFFLUX PROTEIN-RELATED"/>
    <property type="match status" value="1"/>
</dbReference>
<keyword evidence="5 7" id="KW-1133">Transmembrane helix</keyword>
<evidence type="ECO:0000256" key="3">
    <source>
        <dbReference type="ARBA" id="ARBA00022475"/>
    </source>
</evidence>
<reference evidence="9 10" key="1">
    <citation type="submission" date="2016-06" db="EMBL/GenBank/DDBJ databases">
        <title>Respiratory ammonification of nitrate coupled to the oxidation of elemental sulfur in deep-sea autotrophic thermophilic bacteria.</title>
        <authorList>
            <person name="Slobodkina G.B."/>
            <person name="Mardanov A.V."/>
            <person name="Ravin N.V."/>
            <person name="Frolova A.A."/>
            <person name="Viryasiv M.B."/>
            <person name="Chernyh N.A."/>
            <person name="Bonch-Osmolovskaya E.A."/>
            <person name="Slobodkin A.I."/>
        </authorList>
    </citation>
    <scope>NUCLEOTIDE SEQUENCE [LARGE SCALE GENOMIC DNA]</scope>
    <source>
        <strain evidence="9 10">S69</strain>
    </source>
</reference>
<keyword evidence="2" id="KW-0813">Transport</keyword>
<sequence length="408" mass="44620">MSTYAKAVAALKHPGFRWLLIGQALSLQGNWIQNTAQRWLVLELSNSPFYVGLLGAVSGIPVLLFSFMGGYLSDRFDRFSVLFLAHVLILLQGLFLGVMVDIDRITLGLLLITSFFFGTGMAFEVPARQTLVFDLVGKKDITNALALHSTAFNLARFLGPAVAGFLMDLKMLSLCFYLKAVSALLVIWALFIILKRGYATNKKAVKQQVGLKEGIKFASRHPLIRPVLTIILVFGITLLPYSILLPSLGRDVLGLGAREYGLLCSSNGLGALAGAIFVAFLGNTDNRTKWWWIGSTIFPVTLIIVGLAQSFYQASFALFFSGFFMVICATSAISLIQIHSKDHIRGQMMGLFTTSFMGFFPIGSILVGAVGDLLGVRATLILQGSTALLIVIMIKMRHRLTTLFFSSP</sequence>
<dbReference type="GO" id="GO:0005886">
    <property type="term" value="C:plasma membrane"/>
    <property type="evidence" value="ECO:0007669"/>
    <property type="project" value="UniProtKB-SubCell"/>
</dbReference>
<feature type="transmembrane region" description="Helical" evidence="7">
    <location>
        <begin position="314"/>
        <end position="336"/>
    </location>
</feature>
<comment type="subcellular location">
    <subcellularLocation>
        <location evidence="1">Cell membrane</location>
        <topology evidence="1">Multi-pass membrane protein</topology>
    </subcellularLocation>
</comment>
<feature type="domain" description="Major facilitator superfamily (MFS) profile" evidence="8">
    <location>
        <begin position="1"/>
        <end position="402"/>
    </location>
</feature>
<name>A0A1B9F6J9_9BACT</name>
<feature type="transmembrane region" description="Helical" evidence="7">
    <location>
        <begin position="171"/>
        <end position="194"/>
    </location>
</feature>
<dbReference type="PANTHER" id="PTHR23513:SF11">
    <property type="entry name" value="STAPHYLOFERRIN A TRANSPORTER"/>
    <property type="match status" value="1"/>
</dbReference>
<organism evidence="9 10">
    <name type="scientific">Dissulfuribacter thermophilus</name>
    <dbReference type="NCBI Taxonomy" id="1156395"/>
    <lineage>
        <taxon>Bacteria</taxon>
        <taxon>Pseudomonadati</taxon>
        <taxon>Thermodesulfobacteriota</taxon>
        <taxon>Dissulfuribacteria</taxon>
        <taxon>Dissulfuribacterales</taxon>
        <taxon>Dissulfuribacteraceae</taxon>
        <taxon>Dissulfuribacter</taxon>
    </lineage>
</organism>
<feature type="transmembrane region" description="Helical" evidence="7">
    <location>
        <begin position="49"/>
        <end position="72"/>
    </location>
</feature>
<feature type="transmembrane region" description="Helical" evidence="7">
    <location>
        <begin position="348"/>
        <end position="370"/>
    </location>
</feature>
<dbReference type="InterPro" id="IPR020846">
    <property type="entry name" value="MFS_dom"/>
</dbReference>
<feature type="transmembrane region" description="Helical" evidence="7">
    <location>
        <begin position="376"/>
        <end position="394"/>
    </location>
</feature>
<comment type="caution">
    <text evidence="9">The sequence shown here is derived from an EMBL/GenBank/DDBJ whole genome shotgun (WGS) entry which is preliminary data.</text>
</comment>
<feature type="transmembrane region" description="Helical" evidence="7">
    <location>
        <begin position="79"/>
        <end position="99"/>
    </location>
</feature>
<dbReference type="SUPFAM" id="SSF103473">
    <property type="entry name" value="MFS general substrate transporter"/>
    <property type="match status" value="1"/>
</dbReference>
<gene>
    <name evidence="9" type="ORF">DBT_1182</name>
</gene>
<evidence type="ECO:0000256" key="5">
    <source>
        <dbReference type="ARBA" id="ARBA00022989"/>
    </source>
</evidence>
<accession>A0A1B9F6J9</accession>
<evidence type="ECO:0000256" key="2">
    <source>
        <dbReference type="ARBA" id="ARBA00022448"/>
    </source>
</evidence>
<dbReference type="InterPro" id="IPR010290">
    <property type="entry name" value="TM_effector"/>
</dbReference>
<proteinExistence type="predicted"/>
<dbReference type="EMBL" id="MAGO01000005">
    <property type="protein sequence ID" value="OCC15435.1"/>
    <property type="molecule type" value="Genomic_DNA"/>
</dbReference>
<dbReference type="PROSITE" id="PS50850">
    <property type="entry name" value="MFS"/>
    <property type="match status" value="1"/>
</dbReference>
<feature type="transmembrane region" description="Helical" evidence="7">
    <location>
        <begin position="290"/>
        <end position="308"/>
    </location>
</feature>
<dbReference type="InterPro" id="IPR036259">
    <property type="entry name" value="MFS_trans_sf"/>
</dbReference>
<feature type="transmembrane region" description="Helical" evidence="7">
    <location>
        <begin position="260"/>
        <end position="281"/>
    </location>
</feature>
<dbReference type="Gene3D" id="1.20.1250.20">
    <property type="entry name" value="MFS general substrate transporter like domains"/>
    <property type="match status" value="1"/>
</dbReference>
<dbReference type="Proteomes" id="UP000093080">
    <property type="component" value="Unassembled WGS sequence"/>
</dbReference>
<dbReference type="AlphaFoldDB" id="A0A1B9F6J9"/>
<evidence type="ECO:0000256" key="4">
    <source>
        <dbReference type="ARBA" id="ARBA00022692"/>
    </source>
</evidence>
<evidence type="ECO:0000313" key="10">
    <source>
        <dbReference type="Proteomes" id="UP000093080"/>
    </source>
</evidence>
<protein>
    <submittedName>
        <fullName evidence="9">Permease</fullName>
    </submittedName>
</protein>